<dbReference type="SUPFAM" id="SSF52540">
    <property type="entry name" value="P-loop containing nucleoside triphosphate hydrolases"/>
    <property type="match status" value="2"/>
</dbReference>
<evidence type="ECO:0000259" key="6">
    <source>
        <dbReference type="PROSITE" id="PS50893"/>
    </source>
</evidence>
<feature type="domain" description="ABC transporter" evidence="6">
    <location>
        <begin position="271"/>
        <end position="522"/>
    </location>
</feature>
<feature type="domain" description="ABC transporter" evidence="6">
    <location>
        <begin position="4"/>
        <end position="249"/>
    </location>
</feature>
<dbReference type="Proteomes" id="UP001549047">
    <property type="component" value="Unassembled WGS sequence"/>
</dbReference>
<dbReference type="GO" id="GO:0005524">
    <property type="term" value="F:ATP binding"/>
    <property type="evidence" value="ECO:0007669"/>
    <property type="project" value="UniProtKB-KW"/>
</dbReference>
<comment type="subcellular location">
    <subcellularLocation>
        <location evidence="1">Cell inner membrane</location>
        <topology evidence="1">Peripheral membrane protein</topology>
    </subcellularLocation>
</comment>
<dbReference type="InterPro" id="IPR027417">
    <property type="entry name" value="P-loop_NTPase"/>
</dbReference>
<dbReference type="PANTHER" id="PTHR43776">
    <property type="entry name" value="TRANSPORT ATP-BINDING PROTEIN"/>
    <property type="match status" value="1"/>
</dbReference>
<keyword evidence="3" id="KW-0813">Transport</keyword>
<dbReference type="NCBIfam" id="NF007739">
    <property type="entry name" value="PRK10419.1"/>
    <property type="match status" value="2"/>
</dbReference>
<gene>
    <name evidence="7" type="ORF">ABID16_003352</name>
</gene>
<evidence type="ECO:0000313" key="8">
    <source>
        <dbReference type="Proteomes" id="UP001549047"/>
    </source>
</evidence>
<evidence type="ECO:0000256" key="3">
    <source>
        <dbReference type="ARBA" id="ARBA00022448"/>
    </source>
</evidence>
<dbReference type="InterPro" id="IPR013563">
    <property type="entry name" value="Oligopep_ABC_C"/>
</dbReference>
<evidence type="ECO:0000313" key="7">
    <source>
        <dbReference type="EMBL" id="MET3615009.1"/>
    </source>
</evidence>
<protein>
    <submittedName>
        <fullName evidence="7">Peptide/nickel transport system ATP-binding protein</fullName>
    </submittedName>
</protein>
<dbReference type="InterPro" id="IPR017871">
    <property type="entry name" value="ABC_transporter-like_CS"/>
</dbReference>
<dbReference type="SMART" id="SM00382">
    <property type="entry name" value="AAA"/>
    <property type="match status" value="2"/>
</dbReference>
<comment type="similarity">
    <text evidence="2">Belongs to the ABC transporter superfamily.</text>
</comment>
<dbReference type="Gene3D" id="3.40.50.300">
    <property type="entry name" value="P-loop containing nucleotide triphosphate hydrolases"/>
    <property type="match status" value="2"/>
</dbReference>
<evidence type="ECO:0000256" key="5">
    <source>
        <dbReference type="ARBA" id="ARBA00022840"/>
    </source>
</evidence>
<dbReference type="PANTHER" id="PTHR43776:SF7">
    <property type="entry name" value="D,D-DIPEPTIDE TRANSPORT ATP-BINDING PROTEIN DDPF-RELATED"/>
    <property type="match status" value="1"/>
</dbReference>
<dbReference type="InterPro" id="IPR003593">
    <property type="entry name" value="AAA+_ATPase"/>
</dbReference>
<dbReference type="PROSITE" id="PS00211">
    <property type="entry name" value="ABC_TRANSPORTER_1"/>
    <property type="match status" value="2"/>
</dbReference>
<organism evidence="7 8">
    <name type="scientific">Rhizobium aquaticum</name>
    <dbReference type="NCBI Taxonomy" id="1549636"/>
    <lineage>
        <taxon>Bacteria</taxon>
        <taxon>Pseudomonadati</taxon>
        <taxon>Pseudomonadota</taxon>
        <taxon>Alphaproteobacteria</taxon>
        <taxon>Hyphomicrobiales</taxon>
        <taxon>Rhizobiaceae</taxon>
        <taxon>Rhizobium/Agrobacterium group</taxon>
        <taxon>Rhizobium</taxon>
    </lineage>
</organism>
<keyword evidence="8" id="KW-1185">Reference proteome</keyword>
<keyword evidence="5 7" id="KW-0067">ATP-binding</keyword>
<accession>A0ABV2J5B2</accession>
<dbReference type="NCBIfam" id="NF008453">
    <property type="entry name" value="PRK11308.1"/>
    <property type="match status" value="2"/>
</dbReference>
<name>A0ABV2J5B2_9HYPH</name>
<dbReference type="EMBL" id="JBEPMB010000005">
    <property type="protein sequence ID" value="MET3615009.1"/>
    <property type="molecule type" value="Genomic_DNA"/>
</dbReference>
<dbReference type="InterPro" id="IPR003439">
    <property type="entry name" value="ABC_transporter-like_ATP-bd"/>
</dbReference>
<dbReference type="RefSeq" id="WP_354557493.1">
    <property type="nucleotide sequence ID" value="NZ_JBEPMB010000005.1"/>
</dbReference>
<dbReference type="PROSITE" id="PS50893">
    <property type="entry name" value="ABC_TRANSPORTER_2"/>
    <property type="match status" value="2"/>
</dbReference>
<evidence type="ECO:0000256" key="2">
    <source>
        <dbReference type="ARBA" id="ARBA00005417"/>
    </source>
</evidence>
<sequence>MTLLQIENLSLSILGLKILSDVRFDVDRGEVVGVIGESGSGKSMTALSIMQLLPHGTDAAGSIRLDGEELMTKTEKQMCAVRGADVGMVFQEPMTALNPVKTIGDQVAETVMIHRGANHREALSIARETLNRVGLPEERFPLTRYPHELSGGQRQRVVIAMAIALRPKLLIADEPTTALDVTTQAQILTLLKRLVDEDGMGLILVTHDLAVVADIADRIVIMKSGEVVEAGPAVELFRAMQHPYSKALMAATSHHPVRNAPKVALDAVPVLEVKEVVREYALPRRSLFAKAGAFRAVNEVSFKIHKGENVGLVGESGCGKSTLTRAILALEGTQAGEIRVGGELVTTKAGASAAARRKMQVVFQDPYGSFNPRHKVRRLVTEPFYLMGRDAPTGSVLEARIAEALENVGLQARDANKYIHEFSGGQRQRVAIARALITHPSLIVLDEAVSALDVSIRAQVLDLLADLSDHLDLSYLFISHDLSVVRAITDRVLVMRAGKIVEAGETETVFSNPQHEYTRQLLAATPDLEAALKRREIAAA</sequence>
<comment type="caution">
    <text evidence="7">The sequence shown here is derived from an EMBL/GenBank/DDBJ whole genome shotgun (WGS) entry which is preliminary data.</text>
</comment>
<keyword evidence="4" id="KW-0547">Nucleotide-binding</keyword>
<evidence type="ECO:0000256" key="4">
    <source>
        <dbReference type="ARBA" id="ARBA00022741"/>
    </source>
</evidence>
<dbReference type="InterPro" id="IPR050319">
    <property type="entry name" value="ABC_transp_ATP-bind"/>
</dbReference>
<proteinExistence type="inferred from homology"/>
<dbReference type="CDD" id="cd03257">
    <property type="entry name" value="ABC_NikE_OppD_transporters"/>
    <property type="match status" value="2"/>
</dbReference>
<dbReference type="Pfam" id="PF08352">
    <property type="entry name" value="oligo_HPY"/>
    <property type="match status" value="2"/>
</dbReference>
<dbReference type="Pfam" id="PF00005">
    <property type="entry name" value="ABC_tran"/>
    <property type="match status" value="2"/>
</dbReference>
<evidence type="ECO:0000256" key="1">
    <source>
        <dbReference type="ARBA" id="ARBA00004417"/>
    </source>
</evidence>
<reference evidence="7 8" key="1">
    <citation type="submission" date="2024-06" db="EMBL/GenBank/DDBJ databases">
        <title>Genomic Encyclopedia of Type Strains, Phase IV (KMG-IV): sequencing the most valuable type-strain genomes for metagenomic binning, comparative biology and taxonomic classification.</title>
        <authorList>
            <person name="Goeker M."/>
        </authorList>
    </citation>
    <scope>NUCLEOTIDE SEQUENCE [LARGE SCALE GENOMIC DNA]</scope>
    <source>
        <strain evidence="7 8">DSM 29780</strain>
    </source>
</reference>